<dbReference type="OrthoDB" id="6161812at2759"/>
<gene>
    <name evidence="2" type="ORF">AJ80_07861</name>
</gene>
<feature type="region of interest" description="Disordered" evidence="1">
    <location>
        <begin position="258"/>
        <end position="307"/>
    </location>
</feature>
<dbReference type="AlphaFoldDB" id="A0A2B7XIE5"/>
<evidence type="ECO:0000313" key="2">
    <source>
        <dbReference type="EMBL" id="PGH08462.1"/>
    </source>
</evidence>
<organism evidence="2 3">
    <name type="scientific">Polytolypa hystricis (strain UAMH7299)</name>
    <dbReference type="NCBI Taxonomy" id="1447883"/>
    <lineage>
        <taxon>Eukaryota</taxon>
        <taxon>Fungi</taxon>
        <taxon>Dikarya</taxon>
        <taxon>Ascomycota</taxon>
        <taxon>Pezizomycotina</taxon>
        <taxon>Eurotiomycetes</taxon>
        <taxon>Eurotiomycetidae</taxon>
        <taxon>Onygenales</taxon>
        <taxon>Onygenales incertae sedis</taxon>
        <taxon>Polytolypa</taxon>
    </lineage>
</organism>
<accession>A0A2B7XIE5</accession>
<dbReference type="PANTHER" id="PTHR35205:SF1">
    <property type="entry name" value="ZU5 DOMAIN-CONTAINING PROTEIN"/>
    <property type="match status" value="1"/>
</dbReference>
<sequence length="380" mass="42740">MGGTGEARLFLLPTEPLTASLKRWIKYLAIFPIIKGILDLFPIAPDPERAENLARSLAGIAKAQASFSEIAVKLNIPCLSSTRDETTIRRQVLSWLSTTDISWLLIYDNAPDENFAFLRDYWPAGQSGSILVTTRSAYLAEEFSVTADLVLGPIDEDSSVKVLVRHLPEALSLEEDQQARSICERLGNFPLALSQMAGYIVESRCPLDNFLEVYQSFEDAAEPHVSSEAGSTTGYQHTIPMVWAMDLSQLEKTSDTSLRPLSLFSPRHSSKDGAKPASEPQSRHYRSLEWGDEDPSNFPRFDPDATDRTRKTDALTMVLHILHHLFPTKELADTEGFSRVRELGDRFYPHVLTALGHFKEQKIDVKPSPQLHELIERLFW</sequence>
<reference evidence="2 3" key="1">
    <citation type="submission" date="2017-10" db="EMBL/GenBank/DDBJ databases">
        <title>Comparative genomics in systemic dimorphic fungi from Ajellomycetaceae.</title>
        <authorList>
            <person name="Munoz J.F."/>
            <person name="Mcewen J.G."/>
            <person name="Clay O.K."/>
            <person name="Cuomo C.A."/>
        </authorList>
    </citation>
    <scope>NUCLEOTIDE SEQUENCE [LARGE SCALE GENOMIC DNA]</scope>
    <source>
        <strain evidence="2 3">UAMH7299</strain>
    </source>
</reference>
<comment type="caution">
    <text evidence="2">The sequence shown here is derived from an EMBL/GenBank/DDBJ whole genome shotgun (WGS) entry which is preliminary data.</text>
</comment>
<dbReference type="SUPFAM" id="SSF52540">
    <property type="entry name" value="P-loop containing nucleoside triphosphate hydrolases"/>
    <property type="match status" value="1"/>
</dbReference>
<proteinExistence type="predicted"/>
<evidence type="ECO:0000256" key="1">
    <source>
        <dbReference type="SAM" id="MobiDB-lite"/>
    </source>
</evidence>
<dbReference type="PANTHER" id="PTHR35205">
    <property type="entry name" value="NB-ARC AND TPR DOMAIN PROTEIN"/>
    <property type="match status" value="1"/>
</dbReference>
<dbReference type="InterPro" id="IPR027417">
    <property type="entry name" value="P-loop_NTPase"/>
</dbReference>
<dbReference type="Proteomes" id="UP000224634">
    <property type="component" value="Unassembled WGS sequence"/>
</dbReference>
<protein>
    <recommendedName>
        <fullName evidence="4">NB-ARC domain-containing protein</fullName>
    </recommendedName>
</protein>
<evidence type="ECO:0000313" key="3">
    <source>
        <dbReference type="Proteomes" id="UP000224634"/>
    </source>
</evidence>
<dbReference type="EMBL" id="PDNA01000160">
    <property type="protein sequence ID" value="PGH08462.1"/>
    <property type="molecule type" value="Genomic_DNA"/>
</dbReference>
<name>A0A2B7XIE5_POLH7</name>
<dbReference type="STRING" id="1447883.A0A2B7XIE5"/>
<dbReference type="Gene3D" id="3.40.50.300">
    <property type="entry name" value="P-loop containing nucleotide triphosphate hydrolases"/>
    <property type="match status" value="1"/>
</dbReference>
<keyword evidence="3" id="KW-1185">Reference proteome</keyword>
<evidence type="ECO:0008006" key="4">
    <source>
        <dbReference type="Google" id="ProtNLM"/>
    </source>
</evidence>